<dbReference type="InterPro" id="IPR025711">
    <property type="entry name" value="PepSY"/>
</dbReference>
<sequence>MKKKLGIAIGAMVGAVVLGLGIYQSDASQANPELSTDEILQMVTDQYPGTITEMEMEKDGNRAVYEVEIENDGKEYEIKLDGSSGEVLNVKEREISNNIEIAEKDDDADDRNDNQGTKTNNNNDSQDDGNNDENSSKTNNTVIDLGKAEEIALNEFDGQITELELDEDDGRLMYEIEIEDGEDEAEIEIDAYTGEILVIEIDREDD</sequence>
<keyword evidence="4" id="KW-1185">Reference proteome</keyword>
<reference evidence="3 4" key="1">
    <citation type="submission" date="2021-03" db="EMBL/GenBank/DDBJ databases">
        <title>Genomic Encyclopedia of Type Strains, Phase IV (KMG-IV): sequencing the most valuable type-strain genomes for metagenomic binning, comparative biology and taxonomic classification.</title>
        <authorList>
            <person name="Goeker M."/>
        </authorList>
    </citation>
    <scope>NUCLEOTIDE SEQUENCE [LARGE SCALE GENOMIC DNA]</scope>
    <source>
        <strain evidence="3 4">DSM 25609</strain>
    </source>
</reference>
<evidence type="ECO:0000256" key="1">
    <source>
        <dbReference type="SAM" id="MobiDB-lite"/>
    </source>
</evidence>
<feature type="region of interest" description="Disordered" evidence="1">
    <location>
        <begin position="99"/>
        <end position="139"/>
    </location>
</feature>
<feature type="domain" description="PepSY" evidence="2">
    <location>
        <begin position="143"/>
        <end position="197"/>
    </location>
</feature>
<comment type="caution">
    <text evidence="3">The sequence shown here is derived from an EMBL/GenBank/DDBJ whole genome shotgun (WGS) entry which is preliminary data.</text>
</comment>
<gene>
    <name evidence="3" type="ORF">J2Z83_000731</name>
</gene>
<dbReference type="Pfam" id="PF03413">
    <property type="entry name" value="PepSY"/>
    <property type="match status" value="2"/>
</dbReference>
<feature type="domain" description="PepSY" evidence="2">
    <location>
        <begin position="34"/>
        <end position="90"/>
    </location>
</feature>
<name>A0ABS4ICI0_9BACI</name>
<protein>
    <submittedName>
        <fullName evidence="3">Membrane protein YkoI</fullName>
    </submittedName>
</protein>
<dbReference type="Proteomes" id="UP001519345">
    <property type="component" value="Unassembled WGS sequence"/>
</dbReference>
<accession>A0ABS4ICI0</accession>
<proteinExistence type="predicted"/>
<evidence type="ECO:0000313" key="3">
    <source>
        <dbReference type="EMBL" id="MBP1968639.1"/>
    </source>
</evidence>
<dbReference type="EMBL" id="JAGGKX010000002">
    <property type="protein sequence ID" value="MBP1968639.1"/>
    <property type="molecule type" value="Genomic_DNA"/>
</dbReference>
<dbReference type="RefSeq" id="WP_209461846.1">
    <property type="nucleotide sequence ID" value="NZ_CP110224.1"/>
</dbReference>
<evidence type="ECO:0000259" key="2">
    <source>
        <dbReference type="Pfam" id="PF03413"/>
    </source>
</evidence>
<evidence type="ECO:0000313" key="4">
    <source>
        <dbReference type="Proteomes" id="UP001519345"/>
    </source>
</evidence>
<organism evidence="3 4">
    <name type="scientific">Virgibacillus natechei</name>
    <dbReference type="NCBI Taxonomy" id="1216297"/>
    <lineage>
        <taxon>Bacteria</taxon>
        <taxon>Bacillati</taxon>
        <taxon>Bacillota</taxon>
        <taxon>Bacilli</taxon>
        <taxon>Bacillales</taxon>
        <taxon>Bacillaceae</taxon>
        <taxon>Virgibacillus</taxon>
    </lineage>
</organism>
<feature type="compositionally biased region" description="Low complexity" evidence="1">
    <location>
        <begin position="114"/>
        <end position="124"/>
    </location>
</feature>
<dbReference type="Gene3D" id="3.10.450.40">
    <property type="match status" value="2"/>
</dbReference>